<dbReference type="EMBL" id="MT141316">
    <property type="protein sequence ID" value="QJA58272.1"/>
    <property type="molecule type" value="Genomic_DNA"/>
</dbReference>
<organism evidence="1">
    <name type="scientific">viral metagenome</name>
    <dbReference type="NCBI Taxonomy" id="1070528"/>
    <lineage>
        <taxon>unclassified sequences</taxon>
        <taxon>metagenomes</taxon>
        <taxon>organismal metagenomes</taxon>
    </lineage>
</organism>
<protein>
    <submittedName>
        <fullName evidence="1">Uncharacterized protein</fullName>
    </submittedName>
</protein>
<evidence type="ECO:0000313" key="3">
    <source>
        <dbReference type="EMBL" id="QJH98017.1"/>
    </source>
</evidence>
<accession>A0A6M3IPB2</accession>
<name>A0A6M3IPB2_9ZZZZ</name>
<dbReference type="AlphaFoldDB" id="A0A6M3IPB2"/>
<evidence type="ECO:0000313" key="1">
    <source>
        <dbReference type="EMBL" id="QJA58272.1"/>
    </source>
</evidence>
<dbReference type="EMBL" id="MT144712">
    <property type="protein sequence ID" value="QJH98017.1"/>
    <property type="molecule type" value="Genomic_DNA"/>
</dbReference>
<dbReference type="EMBL" id="MT142519">
    <property type="protein sequence ID" value="QJA83871.1"/>
    <property type="molecule type" value="Genomic_DNA"/>
</dbReference>
<reference evidence="1" key="1">
    <citation type="submission" date="2020-03" db="EMBL/GenBank/DDBJ databases">
        <title>The deep terrestrial virosphere.</title>
        <authorList>
            <person name="Holmfeldt K."/>
            <person name="Nilsson E."/>
            <person name="Simone D."/>
            <person name="Lopez-Fernandez M."/>
            <person name="Wu X."/>
            <person name="de Brujin I."/>
            <person name="Lundin D."/>
            <person name="Andersson A."/>
            <person name="Bertilsson S."/>
            <person name="Dopson M."/>
        </authorList>
    </citation>
    <scope>NUCLEOTIDE SEQUENCE</scope>
    <source>
        <strain evidence="2">MM415A00250</strain>
        <strain evidence="1">MM415B01475</strain>
        <strain evidence="3">TM448B01180</strain>
    </source>
</reference>
<sequence>MELFTSLYINGSCRHDRYVQILKNPTARFEPDKKNKECTLKNPTARFEPDKQIPTAQN</sequence>
<proteinExistence type="predicted"/>
<evidence type="ECO:0000313" key="2">
    <source>
        <dbReference type="EMBL" id="QJA83871.1"/>
    </source>
</evidence>
<gene>
    <name evidence="2" type="ORF">MM415A00250_0049</name>
    <name evidence="1" type="ORF">MM415B01475_0008</name>
    <name evidence="3" type="ORF">TM448B01180_0008</name>
</gene>